<dbReference type="GO" id="GO:0031177">
    <property type="term" value="F:phosphopantetheine binding"/>
    <property type="evidence" value="ECO:0007669"/>
    <property type="project" value="TreeGrafter"/>
</dbReference>
<dbReference type="Gene3D" id="3.30.559.30">
    <property type="entry name" value="Nonribosomal peptide synthetase, condensation domain"/>
    <property type="match status" value="1"/>
</dbReference>
<dbReference type="PANTHER" id="PTHR45527:SF1">
    <property type="entry name" value="FATTY ACID SYNTHASE"/>
    <property type="match status" value="1"/>
</dbReference>
<dbReference type="GO" id="GO:0009366">
    <property type="term" value="C:enterobactin synthetase complex"/>
    <property type="evidence" value="ECO:0007669"/>
    <property type="project" value="TreeGrafter"/>
</dbReference>
<evidence type="ECO:0000313" key="2">
    <source>
        <dbReference type="EMBL" id="MBB0247316.1"/>
    </source>
</evidence>
<dbReference type="GO" id="GO:0043041">
    <property type="term" value="P:amino acid activation for nonribosomal peptide biosynthetic process"/>
    <property type="evidence" value="ECO:0007669"/>
    <property type="project" value="TreeGrafter"/>
</dbReference>
<dbReference type="SUPFAM" id="SSF52777">
    <property type="entry name" value="CoA-dependent acyltransferases"/>
    <property type="match status" value="1"/>
</dbReference>
<dbReference type="GO" id="GO:0047527">
    <property type="term" value="F:2,3-dihydroxybenzoate-serine ligase activity"/>
    <property type="evidence" value="ECO:0007669"/>
    <property type="project" value="TreeGrafter"/>
</dbReference>
<dbReference type="PANTHER" id="PTHR45527">
    <property type="entry name" value="NONRIBOSOMAL PEPTIDE SYNTHETASE"/>
    <property type="match status" value="1"/>
</dbReference>
<dbReference type="AlphaFoldDB" id="A0A7W3Y4A6"/>
<comment type="caution">
    <text evidence="2">The sequence shown here is derived from an EMBL/GenBank/DDBJ whole genome shotgun (WGS) entry which is preliminary data.</text>
</comment>
<dbReference type="Proteomes" id="UP000538929">
    <property type="component" value="Unassembled WGS sequence"/>
</dbReference>
<proteinExistence type="predicted"/>
<reference evidence="3" key="1">
    <citation type="submission" date="2019-10" db="EMBL/GenBank/DDBJ databases">
        <title>Streptomyces sp. nov., a novel actinobacterium isolated from alkaline environment.</title>
        <authorList>
            <person name="Golinska P."/>
        </authorList>
    </citation>
    <scope>NUCLEOTIDE SEQUENCE [LARGE SCALE GENOMIC DNA]</scope>
    <source>
        <strain evidence="3">DSM 42118</strain>
    </source>
</reference>
<dbReference type="RefSeq" id="WP_182608517.1">
    <property type="nucleotide sequence ID" value="NZ_VKHT01001586.1"/>
</dbReference>
<name>A0A7W3Y4A6_9ACTN</name>
<feature type="non-terminal residue" evidence="2">
    <location>
        <position position="217"/>
    </location>
</feature>
<keyword evidence="3" id="KW-1185">Reference proteome</keyword>
<accession>A0A7W3Y4A6</accession>
<protein>
    <recommendedName>
        <fullName evidence="1">Condensation domain-containing protein</fullName>
    </recommendedName>
</protein>
<evidence type="ECO:0000259" key="1">
    <source>
        <dbReference type="Pfam" id="PF00668"/>
    </source>
</evidence>
<dbReference type="InterPro" id="IPR001242">
    <property type="entry name" value="Condensation_dom"/>
</dbReference>
<dbReference type="Pfam" id="PF00668">
    <property type="entry name" value="Condensation"/>
    <property type="match status" value="1"/>
</dbReference>
<dbReference type="EMBL" id="VKHT01001586">
    <property type="protein sequence ID" value="MBB0247316.1"/>
    <property type="molecule type" value="Genomic_DNA"/>
</dbReference>
<dbReference type="GO" id="GO:0005829">
    <property type="term" value="C:cytosol"/>
    <property type="evidence" value="ECO:0007669"/>
    <property type="project" value="TreeGrafter"/>
</dbReference>
<organism evidence="2 3">
    <name type="scientific">Streptomyces alkaliphilus</name>
    <dbReference type="NCBI Taxonomy" id="1472722"/>
    <lineage>
        <taxon>Bacteria</taxon>
        <taxon>Bacillati</taxon>
        <taxon>Actinomycetota</taxon>
        <taxon>Actinomycetes</taxon>
        <taxon>Kitasatosporales</taxon>
        <taxon>Streptomycetaceae</taxon>
        <taxon>Streptomyces</taxon>
    </lineage>
</organism>
<dbReference type="GO" id="GO:0009239">
    <property type="term" value="P:enterobactin biosynthetic process"/>
    <property type="evidence" value="ECO:0007669"/>
    <property type="project" value="TreeGrafter"/>
</dbReference>
<sequence length="217" mass="23119">MPVEFPAEPVARAARAGGTTGFAVVATALAIALNALSGSRDVVIGIPTSGRAHPDTANIPGFFANTLPLRLTVDPRLTTGATLALTHRALMEAHQHAGTPFEEIVRHAAPTRGQGSSPLFQVMLTLNETPSRTLDLPGLEVTRLELPPADTQFDFSFHLEQDEDVITGYLTYSTDLYAEETARLFSERLSAIVSALAGDVDEVVRDVGVLSVGECVR</sequence>
<feature type="domain" description="Condensation" evidence="1">
    <location>
        <begin position="10"/>
        <end position="211"/>
    </location>
</feature>
<evidence type="ECO:0000313" key="3">
    <source>
        <dbReference type="Proteomes" id="UP000538929"/>
    </source>
</evidence>
<gene>
    <name evidence="2" type="ORF">FNQ90_25145</name>
</gene>